<evidence type="ECO:0000256" key="8">
    <source>
        <dbReference type="SAM" id="Phobius"/>
    </source>
</evidence>
<dbReference type="Proteomes" id="UP000652761">
    <property type="component" value="Unassembled WGS sequence"/>
</dbReference>
<feature type="region of interest" description="Disordered" evidence="7">
    <location>
        <begin position="270"/>
        <end position="289"/>
    </location>
</feature>
<evidence type="ECO:0000256" key="2">
    <source>
        <dbReference type="ARBA" id="ARBA00022723"/>
    </source>
</evidence>
<keyword evidence="3 6" id="KW-0560">Oxidoreductase</keyword>
<keyword evidence="4 5" id="KW-0408">Iron</keyword>
<organism evidence="9 10">
    <name type="scientific">Colocasia esculenta</name>
    <name type="common">Wild taro</name>
    <name type="synonym">Arum esculentum</name>
    <dbReference type="NCBI Taxonomy" id="4460"/>
    <lineage>
        <taxon>Eukaryota</taxon>
        <taxon>Viridiplantae</taxon>
        <taxon>Streptophyta</taxon>
        <taxon>Embryophyta</taxon>
        <taxon>Tracheophyta</taxon>
        <taxon>Spermatophyta</taxon>
        <taxon>Magnoliopsida</taxon>
        <taxon>Liliopsida</taxon>
        <taxon>Araceae</taxon>
        <taxon>Aroideae</taxon>
        <taxon>Colocasieae</taxon>
        <taxon>Colocasia</taxon>
    </lineage>
</organism>
<accession>A0A843URQ4</accession>
<comment type="cofactor">
    <cofactor evidence="5">
        <name>heme</name>
        <dbReference type="ChEBI" id="CHEBI:30413"/>
    </cofactor>
</comment>
<keyword evidence="8" id="KW-0472">Membrane</keyword>
<gene>
    <name evidence="9" type="ORF">Taro_018811</name>
</gene>
<dbReference type="PRINTS" id="PR00463">
    <property type="entry name" value="EP450I"/>
</dbReference>
<dbReference type="InterPro" id="IPR002401">
    <property type="entry name" value="Cyt_P450_E_grp-I"/>
</dbReference>
<evidence type="ECO:0000256" key="6">
    <source>
        <dbReference type="RuleBase" id="RU000461"/>
    </source>
</evidence>
<proteinExistence type="inferred from homology"/>
<evidence type="ECO:0000256" key="4">
    <source>
        <dbReference type="ARBA" id="ARBA00023004"/>
    </source>
</evidence>
<dbReference type="InterPro" id="IPR036396">
    <property type="entry name" value="Cyt_P450_sf"/>
</dbReference>
<dbReference type="GO" id="GO:0005506">
    <property type="term" value="F:iron ion binding"/>
    <property type="evidence" value="ECO:0007669"/>
    <property type="project" value="InterPro"/>
</dbReference>
<keyword evidence="8" id="KW-1133">Transmembrane helix</keyword>
<dbReference type="InterPro" id="IPR017972">
    <property type="entry name" value="Cyt_P450_CS"/>
</dbReference>
<feature type="transmembrane region" description="Helical" evidence="8">
    <location>
        <begin position="14"/>
        <end position="34"/>
    </location>
</feature>
<dbReference type="GO" id="GO:0016705">
    <property type="term" value="F:oxidoreductase activity, acting on paired donors, with incorporation or reduction of molecular oxygen"/>
    <property type="evidence" value="ECO:0007669"/>
    <property type="project" value="InterPro"/>
</dbReference>
<dbReference type="EMBL" id="NMUH01000889">
    <property type="protein sequence ID" value="MQL86275.1"/>
    <property type="molecule type" value="Genomic_DNA"/>
</dbReference>
<keyword evidence="10" id="KW-1185">Reference proteome</keyword>
<comment type="caution">
    <text evidence="9">The sequence shown here is derived from an EMBL/GenBank/DDBJ whole genome shotgun (WGS) entry which is preliminary data.</text>
</comment>
<feature type="compositionally biased region" description="Basic and acidic residues" evidence="7">
    <location>
        <begin position="270"/>
        <end position="282"/>
    </location>
</feature>
<evidence type="ECO:0000256" key="7">
    <source>
        <dbReference type="SAM" id="MobiDB-lite"/>
    </source>
</evidence>
<keyword evidence="6" id="KW-0503">Monooxygenase</keyword>
<name>A0A843URQ4_COLES</name>
<evidence type="ECO:0000256" key="3">
    <source>
        <dbReference type="ARBA" id="ARBA00023002"/>
    </source>
</evidence>
<evidence type="ECO:0000313" key="9">
    <source>
        <dbReference type="EMBL" id="MQL86275.1"/>
    </source>
</evidence>
<dbReference type="Pfam" id="PF00067">
    <property type="entry name" value="p450"/>
    <property type="match status" value="1"/>
</dbReference>
<evidence type="ECO:0000256" key="5">
    <source>
        <dbReference type="PIRSR" id="PIRSR602401-1"/>
    </source>
</evidence>
<reference evidence="9" key="1">
    <citation type="submission" date="2017-07" db="EMBL/GenBank/DDBJ databases">
        <title>Taro Niue Genome Assembly and Annotation.</title>
        <authorList>
            <person name="Atibalentja N."/>
            <person name="Keating K."/>
            <person name="Fields C.J."/>
        </authorList>
    </citation>
    <scope>NUCLEOTIDE SEQUENCE</scope>
    <source>
        <strain evidence="9">Niue_2</strain>
        <tissue evidence="9">Leaf</tissue>
    </source>
</reference>
<dbReference type="GO" id="GO:0004497">
    <property type="term" value="F:monooxygenase activity"/>
    <property type="evidence" value="ECO:0007669"/>
    <property type="project" value="UniProtKB-KW"/>
</dbReference>
<dbReference type="Gene3D" id="1.10.630.10">
    <property type="entry name" value="Cytochrome P450"/>
    <property type="match status" value="1"/>
</dbReference>
<dbReference type="OrthoDB" id="1470350at2759"/>
<dbReference type="AlphaFoldDB" id="A0A843URQ4"/>
<evidence type="ECO:0000256" key="1">
    <source>
        <dbReference type="ARBA" id="ARBA00010617"/>
    </source>
</evidence>
<evidence type="ECO:0008006" key="11">
    <source>
        <dbReference type="Google" id="ProtNLM"/>
    </source>
</evidence>
<feature type="binding site" description="axial binding residue" evidence="5">
    <location>
        <position position="490"/>
    </location>
    <ligand>
        <name>heme</name>
        <dbReference type="ChEBI" id="CHEBI:30413"/>
    </ligand>
    <ligandPart>
        <name>Fe</name>
        <dbReference type="ChEBI" id="CHEBI:18248"/>
    </ligandPart>
</feature>
<keyword evidence="5 6" id="KW-0349">Heme</keyword>
<dbReference type="InterPro" id="IPR001128">
    <property type="entry name" value="Cyt_P450"/>
</dbReference>
<evidence type="ECO:0000313" key="10">
    <source>
        <dbReference type="Proteomes" id="UP000652761"/>
    </source>
</evidence>
<sequence>MDILHYFSAVHPQALLATSTTLVFFLGFLIWLMGMGGRRSSLDLPIAGMLPSILLNLHRLHDWAAKELERRGCTTWVRGPWLSGMDFVATSDPLVAKYVSSTKSSNFQRGPRFREIVEPLGMGVITADSEEWRPRRKLMVDLLHRPEFVSSLRGMTQEMIKSRLLPRLADAAREKKPVDLQMVLRFSFDVMCSAILGVDFGSLSADLPHVPFMEAFGEVEDIIITRFVMPRSLWRLLAWLQIGPPQRLAEYTKFVDEFLYQTIAARKEQLQREDSEAPKPHGESAPGDASQRCNLLTMYLRSNREVADETGKLSPAGYSAEYIRDATLELLASGWRSTGVGMARVLWLLCMHPTEAAKIVDELGSNTSVAADGDTVAKQQEARGSHMTTFKADDLGSCVYLNAAIHESLRLYAPIPFTSRAAMQRDVLPTGEELPQGVTVLLPVFAVGRIRKLWGEDAAEFKPERWISDGKMKDESSYKFAVFGAGPRGCLGKKLSMGTIKAVTASVVYNFRFTPADGPGIGHHAHEEWIEGEPPEVAASRGILFGSFEKMTFHVHARQQ</sequence>
<dbReference type="GO" id="GO:0006629">
    <property type="term" value="P:lipid metabolic process"/>
    <property type="evidence" value="ECO:0007669"/>
    <property type="project" value="UniProtKB-ARBA"/>
</dbReference>
<protein>
    <recommendedName>
        <fullName evidence="11">Cytochrome P450</fullName>
    </recommendedName>
</protein>
<dbReference type="PROSITE" id="PS00086">
    <property type="entry name" value="CYTOCHROME_P450"/>
    <property type="match status" value="1"/>
</dbReference>
<keyword evidence="8" id="KW-0812">Transmembrane</keyword>
<keyword evidence="2 5" id="KW-0479">Metal-binding</keyword>
<comment type="similarity">
    <text evidence="1 6">Belongs to the cytochrome P450 family.</text>
</comment>
<dbReference type="PANTHER" id="PTHR24296">
    <property type="entry name" value="CYTOCHROME P450"/>
    <property type="match status" value="1"/>
</dbReference>
<dbReference type="GO" id="GO:0020037">
    <property type="term" value="F:heme binding"/>
    <property type="evidence" value="ECO:0007669"/>
    <property type="project" value="InterPro"/>
</dbReference>
<dbReference type="SUPFAM" id="SSF48264">
    <property type="entry name" value="Cytochrome P450"/>
    <property type="match status" value="1"/>
</dbReference>